<dbReference type="PANTHER" id="PTHR30203">
    <property type="entry name" value="OUTER MEMBRANE CATION EFFLUX PROTEIN"/>
    <property type="match status" value="1"/>
</dbReference>
<evidence type="ECO:0000256" key="9">
    <source>
        <dbReference type="RuleBase" id="RU362097"/>
    </source>
</evidence>
<keyword evidence="3 9" id="KW-1134">Transmembrane beta strand</keyword>
<dbReference type="InterPro" id="IPR003423">
    <property type="entry name" value="OMP_efflux"/>
</dbReference>
<dbReference type="RefSeq" id="WP_238462997.1">
    <property type="nucleotide sequence ID" value="NZ_JAKLJA010000004.1"/>
</dbReference>
<dbReference type="Gene3D" id="1.20.1600.10">
    <property type="entry name" value="Outer membrane efflux proteins (OEP)"/>
    <property type="match status" value="1"/>
</dbReference>
<comment type="similarity">
    <text evidence="2 9">Belongs to the outer membrane factor (OMF) (TC 1.B.17) family.</text>
</comment>
<evidence type="ECO:0000256" key="1">
    <source>
        <dbReference type="ARBA" id="ARBA00004370"/>
    </source>
</evidence>
<evidence type="ECO:0000256" key="6">
    <source>
        <dbReference type="ARBA" id="ARBA00023136"/>
    </source>
</evidence>
<evidence type="ECO:0000256" key="3">
    <source>
        <dbReference type="ARBA" id="ARBA00022452"/>
    </source>
</evidence>
<keyword evidence="12" id="KW-1185">Reference proteome</keyword>
<evidence type="ECO:0000256" key="7">
    <source>
        <dbReference type="ARBA" id="ARBA00023139"/>
    </source>
</evidence>
<keyword evidence="10" id="KW-0175">Coiled coil</keyword>
<keyword evidence="5 9" id="KW-0732">Signal</keyword>
<evidence type="ECO:0000313" key="11">
    <source>
        <dbReference type="EMBL" id="MCG5073256.1"/>
    </source>
</evidence>
<evidence type="ECO:0000313" key="12">
    <source>
        <dbReference type="Proteomes" id="UP001139308"/>
    </source>
</evidence>
<evidence type="ECO:0000256" key="5">
    <source>
        <dbReference type="ARBA" id="ARBA00022729"/>
    </source>
</evidence>
<keyword evidence="8 9" id="KW-0449">Lipoprotein</keyword>
<dbReference type="EMBL" id="JAKLJA010000004">
    <property type="protein sequence ID" value="MCG5073256.1"/>
    <property type="molecule type" value="Genomic_DNA"/>
</dbReference>
<proteinExistence type="inferred from homology"/>
<keyword evidence="4 9" id="KW-0812">Transmembrane</keyword>
<comment type="subcellular location">
    <subcellularLocation>
        <location evidence="9">Cell membrane</location>
        <topology evidence="9">Lipid-anchor</topology>
    </subcellularLocation>
    <subcellularLocation>
        <location evidence="1">Membrane</location>
    </subcellularLocation>
</comment>
<organism evidence="11 12">
    <name type="scientific">Paraburkholderia tagetis</name>
    <dbReference type="NCBI Taxonomy" id="2913261"/>
    <lineage>
        <taxon>Bacteria</taxon>
        <taxon>Pseudomonadati</taxon>
        <taxon>Pseudomonadota</taxon>
        <taxon>Betaproteobacteria</taxon>
        <taxon>Burkholderiales</taxon>
        <taxon>Burkholderiaceae</taxon>
        <taxon>Paraburkholderia</taxon>
    </lineage>
</organism>
<evidence type="ECO:0000256" key="2">
    <source>
        <dbReference type="ARBA" id="ARBA00007613"/>
    </source>
</evidence>
<dbReference type="PANTHER" id="PTHR30203:SF20">
    <property type="entry name" value="MULTIDRUG RESISTANCE OUTER MEMBRANE PROTEIN MDTP-RELATED"/>
    <property type="match status" value="1"/>
</dbReference>
<name>A0A9X1UKB5_9BURK</name>
<evidence type="ECO:0000256" key="10">
    <source>
        <dbReference type="SAM" id="Coils"/>
    </source>
</evidence>
<feature type="coiled-coil region" evidence="10">
    <location>
        <begin position="231"/>
        <end position="258"/>
    </location>
</feature>
<dbReference type="SUPFAM" id="SSF56954">
    <property type="entry name" value="Outer membrane efflux proteins (OEP)"/>
    <property type="match status" value="1"/>
</dbReference>
<feature type="chain" id="PRO_5041013967" evidence="9">
    <location>
        <begin position="22"/>
        <end position="488"/>
    </location>
</feature>
<dbReference type="Pfam" id="PF02321">
    <property type="entry name" value="OEP"/>
    <property type="match status" value="2"/>
</dbReference>
<keyword evidence="7 9" id="KW-0564">Palmitate</keyword>
<feature type="signal peptide" evidence="9">
    <location>
        <begin position="1"/>
        <end position="21"/>
    </location>
</feature>
<dbReference type="GO" id="GO:0015562">
    <property type="term" value="F:efflux transmembrane transporter activity"/>
    <property type="evidence" value="ECO:0007669"/>
    <property type="project" value="InterPro"/>
</dbReference>
<dbReference type="InterPro" id="IPR010131">
    <property type="entry name" value="MdtP/NodT-like"/>
</dbReference>
<sequence length="488" mass="52263">MPKSLCLSLALACTLLLSACANTDGVASRSAVLDPKTLAAGDAIQAALADADWPQERWWTRWSDPQLDQLISLALAGNPQMGLAQARIDQAEALARIAGAAREPAISAGGAFSRRRFSAYANPSPPGGDTVWSNAVDASLRYELDLWGKNHATLEGALDTVQAATADAREAQLLLEASVVRTYVTLALQYDLRDVEVQTLEQQQRIVDILERRSKAGLASRLEISEAHTPIAATRARIDQYERQIALERNQLAVLTAQGPGAGERFARPNLRLDVPVALPATLPAELVGHRPDVVAQRWRVEAAAKSIKVAHADFYPNIDLIAAAGLASAAFGGFFTFVNSRAVDHSVGVAISLPIFDGGLRKGRYGVAIAGYDQAVETYNQTVLAAFQGVADQVVSLRSLDTQQRDVERSLQSAKEAFGYAEKGYRIGMTDYLNVLATQTELLRARQSLALTRAARLDAWAQLMTALGGAMETAATSPAQEGTGHAP</sequence>
<dbReference type="PROSITE" id="PS51257">
    <property type="entry name" value="PROKAR_LIPOPROTEIN"/>
    <property type="match status" value="1"/>
</dbReference>
<keyword evidence="6 9" id="KW-0472">Membrane</keyword>
<reference evidence="11" key="1">
    <citation type="submission" date="2022-01" db="EMBL/GenBank/DDBJ databases">
        <title>Genome sequence and assembly of Parabukholderia sp. RG36.</title>
        <authorList>
            <person name="Chhetri G."/>
        </authorList>
    </citation>
    <scope>NUCLEOTIDE SEQUENCE</scope>
    <source>
        <strain evidence="11">RG36</strain>
    </source>
</reference>
<dbReference type="AlphaFoldDB" id="A0A9X1UKB5"/>
<comment type="caution">
    <text evidence="11">The sequence shown here is derived from an EMBL/GenBank/DDBJ whole genome shotgun (WGS) entry which is preliminary data.</text>
</comment>
<dbReference type="GO" id="GO:0005886">
    <property type="term" value="C:plasma membrane"/>
    <property type="evidence" value="ECO:0007669"/>
    <property type="project" value="UniProtKB-SubCell"/>
</dbReference>
<accession>A0A9X1UKB5</accession>
<dbReference type="NCBIfam" id="TIGR01845">
    <property type="entry name" value="outer_NodT"/>
    <property type="match status" value="1"/>
</dbReference>
<dbReference type="Proteomes" id="UP001139308">
    <property type="component" value="Unassembled WGS sequence"/>
</dbReference>
<evidence type="ECO:0000256" key="4">
    <source>
        <dbReference type="ARBA" id="ARBA00022692"/>
    </source>
</evidence>
<protein>
    <submittedName>
        <fullName evidence="11">Efflux transporter outer membrane subunit</fullName>
    </submittedName>
</protein>
<evidence type="ECO:0000256" key="8">
    <source>
        <dbReference type="ARBA" id="ARBA00023288"/>
    </source>
</evidence>
<gene>
    <name evidence="11" type="ORF">L5014_07740</name>
</gene>
<dbReference type="Gene3D" id="2.20.200.10">
    <property type="entry name" value="Outer membrane efflux proteins (OEP)"/>
    <property type="match status" value="1"/>
</dbReference>